<evidence type="ECO:0000256" key="4">
    <source>
        <dbReference type="ARBA" id="ARBA00038381"/>
    </source>
</evidence>
<evidence type="ECO:0000256" key="7">
    <source>
        <dbReference type="ARBA" id="ARBA00048062"/>
    </source>
</evidence>
<dbReference type="InterPro" id="IPR006683">
    <property type="entry name" value="Thioestr_dom"/>
</dbReference>
<dbReference type="EMBL" id="AEIG01000021">
    <property type="protein sequence ID" value="EGG30172.1"/>
    <property type="molecule type" value="Genomic_DNA"/>
</dbReference>
<evidence type="ECO:0000256" key="3">
    <source>
        <dbReference type="ARBA" id="ARBA00036002"/>
    </source>
</evidence>
<dbReference type="OrthoDB" id="4565299at2"/>
<evidence type="ECO:0000313" key="9">
    <source>
        <dbReference type="Proteomes" id="UP000005615"/>
    </source>
</evidence>
<dbReference type="Proteomes" id="UP000005615">
    <property type="component" value="Unassembled WGS sequence"/>
</dbReference>
<dbReference type="Pfam" id="PF03061">
    <property type="entry name" value="4HBT"/>
    <property type="match status" value="1"/>
</dbReference>
<keyword evidence="1" id="KW-0378">Hydrolase</keyword>
<dbReference type="PANTHER" id="PTHR43240">
    <property type="entry name" value="1,4-DIHYDROXY-2-NAPHTHOYL-COA THIOESTERASE 1"/>
    <property type="match status" value="1"/>
</dbReference>
<evidence type="ECO:0000313" key="8">
    <source>
        <dbReference type="EMBL" id="EGG30172.1"/>
    </source>
</evidence>
<dbReference type="CDD" id="cd03443">
    <property type="entry name" value="PaaI_thioesterase"/>
    <property type="match status" value="1"/>
</dbReference>
<gene>
    <name evidence="8" type="ORF">IMCC3088_875</name>
</gene>
<evidence type="ECO:0000256" key="2">
    <source>
        <dbReference type="ARBA" id="ARBA00035880"/>
    </source>
</evidence>
<dbReference type="AlphaFoldDB" id="F3L0F4"/>
<organism evidence="8 9">
    <name type="scientific">Aequoribacter fuscus</name>
    <dbReference type="NCBI Taxonomy" id="2518989"/>
    <lineage>
        <taxon>Bacteria</taxon>
        <taxon>Pseudomonadati</taxon>
        <taxon>Pseudomonadota</taxon>
        <taxon>Gammaproteobacteria</taxon>
        <taxon>Cellvibrionales</taxon>
        <taxon>Halieaceae</taxon>
        <taxon>Aequoribacter</taxon>
    </lineage>
</organism>
<name>F3L0F4_9GAMM</name>
<evidence type="ECO:0000256" key="6">
    <source>
        <dbReference type="ARBA" id="ARBA00040062"/>
    </source>
</evidence>
<comment type="catalytic activity">
    <reaction evidence="3">
        <text>a long-chain fatty acyl-CoA + H2O = a long-chain fatty acid + CoA + H(+)</text>
        <dbReference type="Rhea" id="RHEA:67680"/>
        <dbReference type="ChEBI" id="CHEBI:15377"/>
        <dbReference type="ChEBI" id="CHEBI:15378"/>
        <dbReference type="ChEBI" id="CHEBI:57287"/>
        <dbReference type="ChEBI" id="CHEBI:57560"/>
        <dbReference type="ChEBI" id="CHEBI:83139"/>
    </reaction>
</comment>
<comment type="catalytic activity">
    <reaction evidence="2">
        <text>a fatty acyl-CoA + H2O = a fatty acid + CoA + H(+)</text>
        <dbReference type="Rhea" id="RHEA:16781"/>
        <dbReference type="ChEBI" id="CHEBI:15377"/>
        <dbReference type="ChEBI" id="CHEBI:15378"/>
        <dbReference type="ChEBI" id="CHEBI:28868"/>
        <dbReference type="ChEBI" id="CHEBI:57287"/>
        <dbReference type="ChEBI" id="CHEBI:77636"/>
        <dbReference type="EC" id="3.1.2.20"/>
    </reaction>
</comment>
<reference evidence="8 9" key="1">
    <citation type="journal article" date="2011" name="J. Bacteriol.">
        <title>Genome sequence of strain IMCC3088, a proteorhodopsin-containing marine bacterium belonging to the OM60/NOR5 clade.</title>
        <authorList>
            <person name="Jang Y."/>
            <person name="Oh H.M."/>
            <person name="Kang I."/>
            <person name="Lee K."/>
            <person name="Yang S.J."/>
            <person name="Cho J.C."/>
        </authorList>
    </citation>
    <scope>NUCLEOTIDE SEQUENCE [LARGE SCALE GENOMIC DNA]</scope>
    <source>
        <strain evidence="8 9">IMCC3088</strain>
    </source>
</reference>
<comment type="catalytic activity">
    <reaction evidence="7">
        <text>a medium-chain fatty acyl-CoA + H2O = a medium-chain fatty acid + CoA + H(+)</text>
        <dbReference type="Rhea" id="RHEA:68184"/>
        <dbReference type="ChEBI" id="CHEBI:15377"/>
        <dbReference type="ChEBI" id="CHEBI:15378"/>
        <dbReference type="ChEBI" id="CHEBI:57287"/>
        <dbReference type="ChEBI" id="CHEBI:59558"/>
        <dbReference type="ChEBI" id="CHEBI:90546"/>
    </reaction>
</comment>
<dbReference type="Gene3D" id="3.10.129.10">
    <property type="entry name" value="Hotdog Thioesterase"/>
    <property type="match status" value="1"/>
</dbReference>
<dbReference type="NCBIfam" id="TIGR00369">
    <property type="entry name" value="unchar_dom_1"/>
    <property type="match status" value="1"/>
</dbReference>
<proteinExistence type="inferred from homology"/>
<keyword evidence="9" id="KW-1185">Reference proteome</keyword>
<comment type="caution">
    <text evidence="8">The sequence shown here is derived from an EMBL/GenBank/DDBJ whole genome shotgun (WGS) entry which is preliminary data.</text>
</comment>
<dbReference type="EC" id="3.1.2.20" evidence="5"/>
<dbReference type="RefSeq" id="WP_009575172.1">
    <property type="nucleotide sequence ID" value="NZ_AEIG01000021.1"/>
</dbReference>
<evidence type="ECO:0000256" key="5">
    <source>
        <dbReference type="ARBA" id="ARBA00038894"/>
    </source>
</evidence>
<comment type="similarity">
    <text evidence="4">Belongs to the YigI thioesterase family.</text>
</comment>
<sequence>MTPVFERILASFRQQSFMQTLGAQLTDAKEGEVSIELPFSDALCQQQGFLHAGVVATLADNVCGYAALTQTPDGADVVTAEFKINFVRPAIGERLVAQGTVETVGKRLCVCRGEVSAISQGTRKTVALVQATVAIV</sequence>
<dbReference type="InterPro" id="IPR003736">
    <property type="entry name" value="PAAI_dom"/>
</dbReference>
<accession>F3L0F4</accession>
<dbReference type="PANTHER" id="PTHR43240:SF20">
    <property type="entry name" value="MEDIUM_LONG-CHAIN ACYL-COA THIOESTERASE YIGI"/>
    <property type="match status" value="1"/>
</dbReference>
<dbReference type="GO" id="GO:0047617">
    <property type="term" value="F:fatty acyl-CoA hydrolase activity"/>
    <property type="evidence" value="ECO:0007669"/>
    <property type="project" value="UniProtKB-EC"/>
</dbReference>
<dbReference type="InterPro" id="IPR029069">
    <property type="entry name" value="HotDog_dom_sf"/>
</dbReference>
<dbReference type="SUPFAM" id="SSF54637">
    <property type="entry name" value="Thioesterase/thiol ester dehydrase-isomerase"/>
    <property type="match status" value="1"/>
</dbReference>
<protein>
    <recommendedName>
        <fullName evidence="6">Medium/long-chain acyl-CoA thioesterase YigI</fullName>
        <ecNumber evidence="5">3.1.2.20</ecNumber>
    </recommendedName>
</protein>
<evidence type="ECO:0000256" key="1">
    <source>
        <dbReference type="ARBA" id="ARBA00022801"/>
    </source>
</evidence>
<dbReference type="eggNOG" id="COG2050">
    <property type="taxonomic scope" value="Bacteria"/>
</dbReference>